<dbReference type="Gene3D" id="3.40.50.2000">
    <property type="entry name" value="Glycogen Phosphorylase B"/>
    <property type="match status" value="1"/>
</dbReference>
<dbReference type="Pfam" id="PF13524">
    <property type="entry name" value="Glyco_trans_1_2"/>
    <property type="match status" value="1"/>
</dbReference>
<sequence length="378" mass="44665">MRILFFQWHSFMNKGIERALRKLNIEYKTFFWQFENWEEDQKFLQKLRKEIEKENYTMVLSVNYAPLVSKICEEKGIPYIAWVYDAPLHIRELSSLKNKCNYIFFFDRGQAEQYKKIGINALHMPLAVDTDIFGEAIIKNNSRYQTDVSLVGKLYQTEYAGYTGCLCEYTKGYLEGIINSQSKIYGGYLIPELITQELLNQINEDYKQKKIDFQMGCRELEFMLACETTGRERYTALALLSNHFKVDLYSTDKENSLPNINFRGYADYYTQMPQIFYGSKINLNISLKTIRTGIPLRVIDILGCNGFVITNYQEEIAEYFKVGEECVVYDNLEDLYEKTKYYLEHDMARQKIANAGYQCVKRDFTFENRLQCMFQEIK</sequence>
<dbReference type="Proteomes" id="UP000049828">
    <property type="component" value="Unassembled WGS sequence"/>
</dbReference>
<protein>
    <recommendedName>
        <fullName evidence="1">Spore protein YkvP/CgeB glycosyl transferase-like domain-containing protein</fullName>
    </recommendedName>
</protein>
<dbReference type="OrthoDB" id="1994110at2"/>
<dbReference type="InterPro" id="IPR055259">
    <property type="entry name" value="YkvP/CgeB_Glyco_trans-like"/>
</dbReference>
<accession>A0A0M6WCM4</accession>
<organism evidence="2 3">
    <name type="scientific">Roseburia inulinivorans</name>
    <dbReference type="NCBI Taxonomy" id="360807"/>
    <lineage>
        <taxon>Bacteria</taxon>
        <taxon>Bacillati</taxon>
        <taxon>Bacillota</taxon>
        <taxon>Clostridia</taxon>
        <taxon>Lachnospirales</taxon>
        <taxon>Lachnospiraceae</taxon>
        <taxon>Roseburia</taxon>
    </lineage>
</organism>
<feature type="domain" description="Spore protein YkvP/CgeB glycosyl transferase-like" evidence="1">
    <location>
        <begin position="242"/>
        <end position="373"/>
    </location>
</feature>
<evidence type="ECO:0000313" key="2">
    <source>
        <dbReference type="EMBL" id="CRL32366.1"/>
    </source>
</evidence>
<dbReference type="EMBL" id="CVRS01000014">
    <property type="protein sequence ID" value="CRL32366.1"/>
    <property type="molecule type" value="Genomic_DNA"/>
</dbReference>
<proteinExistence type="predicted"/>
<evidence type="ECO:0000259" key="1">
    <source>
        <dbReference type="Pfam" id="PF13524"/>
    </source>
</evidence>
<keyword evidence="3" id="KW-1185">Reference proteome</keyword>
<reference evidence="3" key="1">
    <citation type="submission" date="2015-05" db="EMBL/GenBank/DDBJ databases">
        <authorList>
            <consortium name="Pathogen Informatics"/>
        </authorList>
    </citation>
    <scope>NUCLEOTIDE SEQUENCE [LARGE SCALE GENOMIC DNA]</scope>
    <source>
        <strain evidence="3">L1-83</strain>
    </source>
</reference>
<dbReference type="AlphaFoldDB" id="A0A0M6WCM4"/>
<name>A0A0M6WCM4_9FIRM</name>
<gene>
    <name evidence="2" type="ORF">RIL183_12831</name>
</gene>
<evidence type="ECO:0000313" key="3">
    <source>
        <dbReference type="Proteomes" id="UP000049828"/>
    </source>
</evidence>